<organism evidence="2">
    <name type="scientific">Caenorhabditis remanei</name>
    <name type="common">Caenorhabditis vulgaris</name>
    <dbReference type="NCBI Taxonomy" id="31234"/>
    <lineage>
        <taxon>Eukaryota</taxon>
        <taxon>Metazoa</taxon>
        <taxon>Ecdysozoa</taxon>
        <taxon>Nematoda</taxon>
        <taxon>Chromadorea</taxon>
        <taxon>Rhabditida</taxon>
        <taxon>Rhabditina</taxon>
        <taxon>Rhabditomorpha</taxon>
        <taxon>Rhabditoidea</taxon>
        <taxon>Rhabditidae</taxon>
        <taxon>Peloderinae</taxon>
        <taxon>Caenorhabditis</taxon>
    </lineage>
</organism>
<dbReference type="InterPro" id="IPR016187">
    <property type="entry name" value="CTDL_fold"/>
</dbReference>
<gene>
    <name evidence="1" type="primary">Cre-clec-219</name>
    <name evidence="1" type="ORF">CRE_18107</name>
</gene>
<keyword evidence="2" id="KW-1185">Reference proteome</keyword>
<accession>E3N342</accession>
<dbReference type="HOGENOM" id="CLU_083117_0_0_1"/>
<dbReference type="eggNOG" id="ENOG502TIS9">
    <property type="taxonomic scope" value="Eukaryota"/>
</dbReference>
<dbReference type="InterPro" id="IPR016186">
    <property type="entry name" value="C-type_lectin-like/link_sf"/>
</dbReference>
<name>E3N342_CAERE</name>
<protein>
    <submittedName>
        <fullName evidence="1">CRE-CLEC-219 protein</fullName>
    </submittedName>
</protein>
<evidence type="ECO:0000313" key="1">
    <source>
        <dbReference type="EMBL" id="EFO84463.1"/>
    </source>
</evidence>
<dbReference type="AlphaFoldDB" id="E3N342"/>
<dbReference type="Gene3D" id="3.10.100.10">
    <property type="entry name" value="Mannose-Binding Protein A, subunit A"/>
    <property type="match status" value="1"/>
</dbReference>
<sequence length="213" mass="23631">MVSHRLLLVLFILAIEFVTGENPEDVPCEEETTTRTSIPSITPTTVTTTTTTVPKTTTINPCGNVRGPVSPYRRKNGYWCSLLFFGSYTAYNYDEAKEDCVMNKLVVGSLEVDQEYIDYIKLAVTDIRHVINAYWVGASLNTTTQQYYWDDGQAVQLMNPQPTVVDPNGHVAWFLNKNSSVPGYGDFRVVAKSGFGKPNVNSILCGAPGIQFN</sequence>
<reference evidence="1" key="1">
    <citation type="submission" date="2007-07" db="EMBL/GenBank/DDBJ databases">
        <title>PCAP assembly of the Caenorhabditis remanei genome.</title>
        <authorList>
            <consortium name="The Caenorhabditis remanei Sequencing Consortium"/>
            <person name="Wilson R.K."/>
        </authorList>
    </citation>
    <scope>NUCLEOTIDE SEQUENCE [LARGE SCALE GENOMIC DNA]</scope>
    <source>
        <strain evidence="1">PB4641</strain>
    </source>
</reference>
<proteinExistence type="predicted"/>
<dbReference type="EMBL" id="DS268517">
    <property type="protein sequence ID" value="EFO84463.1"/>
    <property type="molecule type" value="Genomic_DNA"/>
</dbReference>
<dbReference type="Proteomes" id="UP000008281">
    <property type="component" value="Unassembled WGS sequence"/>
</dbReference>
<dbReference type="FunCoup" id="E3N342">
    <property type="interactions" value="302"/>
</dbReference>
<dbReference type="SUPFAM" id="SSF56436">
    <property type="entry name" value="C-type lectin-like"/>
    <property type="match status" value="1"/>
</dbReference>
<evidence type="ECO:0000313" key="2">
    <source>
        <dbReference type="Proteomes" id="UP000008281"/>
    </source>
</evidence>